<keyword evidence="7 9" id="KW-0573">Peptidoglycan synthesis</keyword>
<feature type="chain" id="PRO_5045926959" evidence="10">
    <location>
        <begin position="23"/>
        <end position="205"/>
    </location>
</feature>
<evidence type="ECO:0000256" key="3">
    <source>
        <dbReference type="ARBA" id="ARBA00022676"/>
    </source>
</evidence>
<dbReference type="EC" id="2.3.2.-" evidence="12"/>
<dbReference type="GO" id="GO:0016746">
    <property type="term" value="F:acyltransferase activity"/>
    <property type="evidence" value="ECO:0007669"/>
    <property type="project" value="UniProtKB-KW"/>
</dbReference>
<keyword evidence="13" id="KW-1185">Reference proteome</keyword>
<keyword evidence="8 9" id="KW-0961">Cell wall biogenesis/degradation</keyword>
<evidence type="ECO:0000256" key="2">
    <source>
        <dbReference type="ARBA" id="ARBA00005992"/>
    </source>
</evidence>
<dbReference type="SUPFAM" id="SSF141523">
    <property type="entry name" value="L,D-transpeptidase catalytic domain-like"/>
    <property type="match status" value="1"/>
</dbReference>
<dbReference type="CDD" id="cd16913">
    <property type="entry name" value="YkuD_like"/>
    <property type="match status" value="1"/>
</dbReference>
<keyword evidence="5" id="KW-0378">Hydrolase</keyword>
<accession>A0ABV7UF40</accession>
<evidence type="ECO:0000256" key="4">
    <source>
        <dbReference type="ARBA" id="ARBA00022679"/>
    </source>
</evidence>
<dbReference type="Proteomes" id="UP001595704">
    <property type="component" value="Unassembled WGS sequence"/>
</dbReference>
<evidence type="ECO:0000256" key="9">
    <source>
        <dbReference type="PROSITE-ProRule" id="PRU01373"/>
    </source>
</evidence>
<evidence type="ECO:0000259" key="11">
    <source>
        <dbReference type="PROSITE" id="PS52029"/>
    </source>
</evidence>
<comment type="caution">
    <text evidence="12">The sequence shown here is derived from an EMBL/GenBank/DDBJ whole genome shotgun (WGS) entry which is preliminary data.</text>
</comment>
<feature type="active site" description="Nucleophile" evidence="9">
    <location>
        <position position="181"/>
    </location>
</feature>
<keyword evidence="10" id="KW-0732">Signal</keyword>
<keyword evidence="6 9" id="KW-0133">Cell shape</keyword>
<comment type="similarity">
    <text evidence="2">Belongs to the YkuD family.</text>
</comment>
<dbReference type="Pfam" id="PF03734">
    <property type="entry name" value="YkuD"/>
    <property type="match status" value="1"/>
</dbReference>
<feature type="domain" description="L,D-TPase catalytic" evidence="11">
    <location>
        <begin position="76"/>
        <end position="205"/>
    </location>
</feature>
<feature type="signal peptide" evidence="10">
    <location>
        <begin position="1"/>
        <end position="22"/>
    </location>
</feature>
<keyword evidence="3" id="KW-0328">Glycosyltransferase</keyword>
<evidence type="ECO:0000313" key="13">
    <source>
        <dbReference type="Proteomes" id="UP001595704"/>
    </source>
</evidence>
<evidence type="ECO:0000256" key="5">
    <source>
        <dbReference type="ARBA" id="ARBA00022801"/>
    </source>
</evidence>
<evidence type="ECO:0000256" key="8">
    <source>
        <dbReference type="ARBA" id="ARBA00023316"/>
    </source>
</evidence>
<reference evidence="13" key="1">
    <citation type="journal article" date="2019" name="Int. J. Syst. Evol. Microbiol.">
        <title>The Global Catalogue of Microorganisms (GCM) 10K type strain sequencing project: providing services to taxonomists for standard genome sequencing and annotation.</title>
        <authorList>
            <consortium name="The Broad Institute Genomics Platform"/>
            <consortium name="The Broad Institute Genome Sequencing Center for Infectious Disease"/>
            <person name="Wu L."/>
            <person name="Ma J."/>
        </authorList>
    </citation>
    <scope>NUCLEOTIDE SEQUENCE [LARGE SCALE GENOMIC DNA]</scope>
    <source>
        <strain evidence="13">KCTC 42282</strain>
    </source>
</reference>
<keyword evidence="12" id="KW-0012">Acyltransferase</keyword>
<name>A0ABV7UF40_9HYPH</name>
<evidence type="ECO:0000256" key="1">
    <source>
        <dbReference type="ARBA" id="ARBA00004752"/>
    </source>
</evidence>
<comment type="pathway">
    <text evidence="1 9">Cell wall biogenesis; peptidoglycan biosynthesis.</text>
</comment>
<dbReference type="PANTHER" id="PTHR30582:SF24">
    <property type="entry name" value="L,D-TRANSPEPTIDASE ERFK_SRFK-RELATED"/>
    <property type="match status" value="1"/>
</dbReference>
<sequence length="205" mass="22220">MRALTAAFCIFVGISAAQCAQAIQPALAESMDFGSARGLVPLTYVDPFMEPDDYIPLKATSPRSGKLMQIGTGEPGEIIVSSSERRLYLITAPGEAIQYVVAVGRKGYTWRGTETITRKARWPDWRPPAEMRARRPGLPAHVPGGPENPLGARALYLGSTLIRIHGSNEPGTVGHAVSSGCIRMTNDDIIDLYERVQVGTRVTVR</sequence>
<gene>
    <name evidence="12" type="ORF">ACFONL_07840</name>
</gene>
<keyword evidence="4 12" id="KW-0808">Transferase</keyword>
<feature type="active site" description="Proton donor/acceptor" evidence="9">
    <location>
        <position position="165"/>
    </location>
</feature>
<proteinExistence type="inferred from homology"/>
<organism evidence="12 13">
    <name type="scientific">Camelimonas fluminis</name>
    <dbReference type="NCBI Taxonomy" id="1576911"/>
    <lineage>
        <taxon>Bacteria</taxon>
        <taxon>Pseudomonadati</taxon>
        <taxon>Pseudomonadota</taxon>
        <taxon>Alphaproteobacteria</taxon>
        <taxon>Hyphomicrobiales</taxon>
        <taxon>Chelatococcaceae</taxon>
        <taxon>Camelimonas</taxon>
    </lineage>
</organism>
<dbReference type="PROSITE" id="PS52029">
    <property type="entry name" value="LD_TPASE"/>
    <property type="match status" value="1"/>
</dbReference>
<evidence type="ECO:0000256" key="6">
    <source>
        <dbReference type="ARBA" id="ARBA00022960"/>
    </source>
</evidence>
<dbReference type="InterPro" id="IPR038063">
    <property type="entry name" value="Transpep_catalytic_dom"/>
</dbReference>
<dbReference type="EMBL" id="JBHRYC010000034">
    <property type="protein sequence ID" value="MFC3637294.1"/>
    <property type="molecule type" value="Genomic_DNA"/>
</dbReference>
<dbReference type="InterPro" id="IPR005490">
    <property type="entry name" value="LD_TPept_cat_dom"/>
</dbReference>
<dbReference type="Gene3D" id="2.40.440.10">
    <property type="entry name" value="L,D-transpeptidase catalytic domain-like"/>
    <property type="match status" value="1"/>
</dbReference>
<evidence type="ECO:0000313" key="12">
    <source>
        <dbReference type="EMBL" id="MFC3637294.1"/>
    </source>
</evidence>
<dbReference type="RefSeq" id="WP_244643253.1">
    <property type="nucleotide sequence ID" value="NZ_BNCG01000024.1"/>
</dbReference>
<protein>
    <submittedName>
        <fullName evidence="12">L,D-transpeptidase</fullName>
        <ecNumber evidence="12">2.3.2.-</ecNumber>
    </submittedName>
</protein>
<dbReference type="InterPro" id="IPR050979">
    <property type="entry name" value="LD-transpeptidase"/>
</dbReference>
<evidence type="ECO:0000256" key="7">
    <source>
        <dbReference type="ARBA" id="ARBA00022984"/>
    </source>
</evidence>
<evidence type="ECO:0000256" key="10">
    <source>
        <dbReference type="SAM" id="SignalP"/>
    </source>
</evidence>
<dbReference type="PANTHER" id="PTHR30582">
    <property type="entry name" value="L,D-TRANSPEPTIDASE"/>
    <property type="match status" value="1"/>
</dbReference>